<organism evidence="5 6">
    <name type="scientific">Alloscardovia venturai</name>
    <dbReference type="NCBI Taxonomy" id="1769421"/>
    <lineage>
        <taxon>Bacteria</taxon>
        <taxon>Bacillati</taxon>
        <taxon>Actinomycetota</taxon>
        <taxon>Actinomycetes</taxon>
        <taxon>Bifidobacteriales</taxon>
        <taxon>Bifidobacteriaceae</taxon>
        <taxon>Alloscardovia</taxon>
    </lineage>
</organism>
<dbReference type="Proteomes" id="UP001597036">
    <property type="component" value="Unassembled WGS sequence"/>
</dbReference>
<dbReference type="PANTHER" id="PTHR23135:SF4">
    <property type="entry name" value="UDP-N-ACETYLMURAMOYL-L-ALANYL-D-GLUTAMATE--2,6-DIAMINOPIMELATE LIGASE MURE HOMOLOG, CHLOROPLASTIC"/>
    <property type="match status" value="1"/>
</dbReference>
<protein>
    <submittedName>
        <fullName evidence="5">Mur ligase family protein</fullName>
    </submittedName>
</protein>
<keyword evidence="6" id="KW-1185">Reference proteome</keyword>
<dbReference type="InterPro" id="IPR035911">
    <property type="entry name" value="MurE/MurF_N"/>
</dbReference>
<evidence type="ECO:0000259" key="4">
    <source>
        <dbReference type="Pfam" id="PF08245"/>
    </source>
</evidence>
<dbReference type="GO" id="GO:0016874">
    <property type="term" value="F:ligase activity"/>
    <property type="evidence" value="ECO:0007669"/>
    <property type="project" value="UniProtKB-KW"/>
</dbReference>
<dbReference type="Gene3D" id="3.90.190.20">
    <property type="entry name" value="Mur ligase, C-terminal domain"/>
    <property type="match status" value="1"/>
</dbReference>
<reference evidence="6" key="1">
    <citation type="journal article" date="2019" name="Int. J. Syst. Evol. Microbiol.">
        <title>The Global Catalogue of Microorganisms (GCM) 10K type strain sequencing project: providing services to taxonomists for standard genome sequencing and annotation.</title>
        <authorList>
            <consortium name="The Broad Institute Genomics Platform"/>
            <consortium name="The Broad Institute Genome Sequencing Center for Infectious Disease"/>
            <person name="Wu L."/>
            <person name="Ma J."/>
        </authorList>
    </citation>
    <scope>NUCLEOTIDE SEQUENCE [LARGE SCALE GENOMIC DNA]</scope>
    <source>
        <strain evidence="6">CCM 8604</strain>
    </source>
</reference>
<keyword evidence="2" id="KW-0131">Cell cycle</keyword>
<dbReference type="EMBL" id="JBHTHQ010000021">
    <property type="protein sequence ID" value="MFD0705127.1"/>
    <property type="molecule type" value="Genomic_DNA"/>
</dbReference>
<sequence length="483" mass="53582">MAQITVREVLSVLEDDNLLISMPSHYEDVTFDNVTYASSEVTTSSLLVCKGNFKDTYMSDASSRGLLWYVADRKFDPHYAGTAQAIIVSDTRKALALIAQAFYDYPQNDLVTVGITGTKGKSTTTYFVHAVLNQYFTNKVALISSVDNCIDGVTYVESNLTTPESLDLYRMLRQAVDAGLTHAVIEVSSQAYKVDRVYKLHFNVGAFLNIFPDHISPIEHPSFDDYFACKRQIIFNSDSMVIGADIQHRDVIESDVTKAGITATYFKPSDVDRNVVKLAIPGEFNYANAAAALAIARALGVPVNHDAEAAMNTIRISGRMEVFHGAGNDSHIHVIVDYAHNGISTTSLLDYVYSTYDVRNATITLITGSAGNKAYNRRKEIVEAAQSRISRFVFTTEDTNTEPNTDIVAHMIDAITDKNVTYDVVLDRSQAIEKAIEQARKQVDKLAIILIIGKGNERWIKNRNKHIPYEGDDHAVKRILGLL</sequence>
<comment type="caution">
    <text evidence="5">The sequence shown here is derived from an EMBL/GenBank/DDBJ whole genome shotgun (WGS) entry which is preliminary data.</text>
</comment>
<dbReference type="RefSeq" id="WP_377938823.1">
    <property type="nucleotide sequence ID" value="NZ_JBHTHQ010000021.1"/>
</dbReference>
<evidence type="ECO:0000313" key="5">
    <source>
        <dbReference type="EMBL" id="MFD0705127.1"/>
    </source>
</evidence>
<gene>
    <name evidence="5" type="ORF">ACFQY8_05135</name>
</gene>
<evidence type="ECO:0000256" key="2">
    <source>
        <dbReference type="ARBA" id="ARBA00023306"/>
    </source>
</evidence>
<dbReference type="SUPFAM" id="SSF63418">
    <property type="entry name" value="MurE/MurF N-terminal domain"/>
    <property type="match status" value="1"/>
</dbReference>
<dbReference type="InterPro" id="IPR004101">
    <property type="entry name" value="Mur_ligase_C"/>
</dbReference>
<dbReference type="Pfam" id="PF08245">
    <property type="entry name" value="Mur_ligase_M"/>
    <property type="match status" value="1"/>
</dbReference>
<keyword evidence="5" id="KW-0436">Ligase</keyword>
<dbReference type="PANTHER" id="PTHR23135">
    <property type="entry name" value="MUR LIGASE FAMILY MEMBER"/>
    <property type="match status" value="1"/>
</dbReference>
<feature type="domain" description="Mur ligase C-terminal" evidence="3">
    <location>
        <begin position="318"/>
        <end position="455"/>
    </location>
</feature>
<evidence type="ECO:0000256" key="1">
    <source>
        <dbReference type="ARBA" id="ARBA00022618"/>
    </source>
</evidence>
<dbReference type="SUPFAM" id="SSF53623">
    <property type="entry name" value="MurD-like peptide ligases, catalytic domain"/>
    <property type="match status" value="1"/>
</dbReference>
<dbReference type="Gene3D" id="3.40.1390.10">
    <property type="entry name" value="MurE/MurF, N-terminal domain"/>
    <property type="match status" value="1"/>
</dbReference>
<dbReference type="SUPFAM" id="SSF53244">
    <property type="entry name" value="MurD-like peptide ligases, peptide-binding domain"/>
    <property type="match status" value="1"/>
</dbReference>
<dbReference type="Pfam" id="PF02875">
    <property type="entry name" value="Mur_ligase_C"/>
    <property type="match status" value="1"/>
</dbReference>
<dbReference type="InterPro" id="IPR036615">
    <property type="entry name" value="Mur_ligase_C_dom_sf"/>
</dbReference>
<dbReference type="InterPro" id="IPR036565">
    <property type="entry name" value="Mur-like_cat_sf"/>
</dbReference>
<accession>A0ABW2Y4F6</accession>
<dbReference type="Gene3D" id="3.40.1190.10">
    <property type="entry name" value="Mur-like, catalytic domain"/>
    <property type="match status" value="1"/>
</dbReference>
<evidence type="ECO:0000259" key="3">
    <source>
        <dbReference type="Pfam" id="PF02875"/>
    </source>
</evidence>
<dbReference type="InterPro" id="IPR013221">
    <property type="entry name" value="Mur_ligase_cen"/>
</dbReference>
<proteinExistence type="predicted"/>
<name>A0ABW2Y4F6_9BIFI</name>
<evidence type="ECO:0000313" key="6">
    <source>
        <dbReference type="Proteomes" id="UP001597036"/>
    </source>
</evidence>
<feature type="domain" description="Mur ligase central" evidence="4">
    <location>
        <begin position="115"/>
        <end position="296"/>
    </location>
</feature>
<keyword evidence="1" id="KW-0132">Cell division</keyword>